<evidence type="ECO:0000313" key="2">
    <source>
        <dbReference type="EMBL" id="KAL2623673.1"/>
    </source>
</evidence>
<evidence type="ECO:0000256" key="1">
    <source>
        <dbReference type="SAM" id="MobiDB-lite"/>
    </source>
</evidence>
<feature type="compositionally biased region" description="Basic and acidic residues" evidence="1">
    <location>
        <begin position="327"/>
        <end position="342"/>
    </location>
</feature>
<feature type="compositionally biased region" description="Basic and acidic residues" evidence="1">
    <location>
        <begin position="351"/>
        <end position="368"/>
    </location>
</feature>
<comment type="caution">
    <text evidence="2">The sequence shown here is derived from an EMBL/GenBank/DDBJ whole genome shotgun (WGS) entry which is preliminary data.</text>
</comment>
<sequence>MATATEELRRLTLFDREAELTPESRPTWQQAMELRTKFVRYPGLKPEDLHLIHFWFLEHYGILPYYLQMQAEGILAKEVAHDEELEATWPNQVTLKFVEVEELEVRQYFQVSTDKTKHLIYGLAAPKEPGIVPLQIIHDYLLCKAGSILNPTCKYNLPAESAFLRLTHYRAVNWAHMLAGGLASAVKEYIRKFSGGTADAVMTMSWAPALLRFIKHNWGQLFGSPLNCAEAWEVYEECFGSYEQADVLWVVHSSKAAAKDALPRLMRLKPEARVENAPPEAPTQTQPRKRWAPGPTAALAREIQQVRRPTRSIWTILEPDMEVLPSSEREVQEQPPRKEPRIEQTPPQDNQRPEDAPPADTKETIDKDAPIAFRCKRVESRIKDVALTIGELRGEQPPGALTPASAIPTVGGATKWAPQPTLTLVEKALLDRLAKISWPEAMSGTAKEDQAIRKAVSDLALPCFVPREPSEALMAWFLEQMMAMVKHWTMEKAASTFDAMTNVWPSVMILAKFFLGQIPKCRD</sequence>
<proteinExistence type="predicted"/>
<accession>A0ABD1YAF3</accession>
<evidence type="ECO:0000313" key="3">
    <source>
        <dbReference type="Proteomes" id="UP001605036"/>
    </source>
</evidence>
<protein>
    <submittedName>
        <fullName evidence="2">Uncharacterized protein</fullName>
    </submittedName>
</protein>
<keyword evidence="3" id="KW-1185">Reference proteome</keyword>
<gene>
    <name evidence="2" type="ORF">R1flu_003878</name>
</gene>
<reference evidence="2 3" key="1">
    <citation type="submission" date="2024-09" db="EMBL/GenBank/DDBJ databases">
        <title>Chromosome-scale assembly of Riccia fluitans.</title>
        <authorList>
            <person name="Paukszto L."/>
            <person name="Sawicki J."/>
            <person name="Karawczyk K."/>
            <person name="Piernik-Szablinska J."/>
            <person name="Szczecinska M."/>
            <person name="Mazdziarz M."/>
        </authorList>
    </citation>
    <scope>NUCLEOTIDE SEQUENCE [LARGE SCALE GENOMIC DNA]</scope>
    <source>
        <strain evidence="2">Rf_01</strain>
        <tissue evidence="2">Aerial parts of the thallus</tissue>
    </source>
</reference>
<dbReference type="EMBL" id="JBHFFA010000006">
    <property type="protein sequence ID" value="KAL2623673.1"/>
    <property type="molecule type" value="Genomic_DNA"/>
</dbReference>
<feature type="region of interest" description="Disordered" evidence="1">
    <location>
        <begin position="324"/>
        <end position="368"/>
    </location>
</feature>
<organism evidence="2 3">
    <name type="scientific">Riccia fluitans</name>
    <dbReference type="NCBI Taxonomy" id="41844"/>
    <lineage>
        <taxon>Eukaryota</taxon>
        <taxon>Viridiplantae</taxon>
        <taxon>Streptophyta</taxon>
        <taxon>Embryophyta</taxon>
        <taxon>Marchantiophyta</taxon>
        <taxon>Marchantiopsida</taxon>
        <taxon>Marchantiidae</taxon>
        <taxon>Marchantiales</taxon>
        <taxon>Ricciaceae</taxon>
        <taxon>Riccia</taxon>
    </lineage>
</organism>
<name>A0ABD1YAF3_9MARC</name>
<dbReference type="Proteomes" id="UP001605036">
    <property type="component" value="Unassembled WGS sequence"/>
</dbReference>
<feature type="region of interest" description="Disordered" evidence="1">
    <location>
        <begin position="269"/>
        <end position="295"/>
    </location>
</feature>
<dbReference type="AlphaFoldDB" id="A0ABD1YAF3"/>